<protein>
    <submittedName>
        <fullName evidence="2">RNase H family protein</fullName>
    </submittedName>
</protein>
<evidence type="ECO:0000313" key="2">
    <source>
        <dbReference type="EMBL" id="MFM9413226.1"/>
    </source>
</evidence>
<dbReference type="InterPro" id="IPR002156">
    <property type="entry name" value="RNaseH_domain"/>
</dbReference>
<reference evidence="2 3" key="1">
    <citation type="journal article" date="2016" name="Int. J. Syst. Evol. Microbiol.">
        <title>Peptococcus simiae sp. nov., isolated from rhesus macaque faeces and emended description of the genus Peptococcus.</title>
        <authorList>
            <person name="Shkoporov A.N."/>
            <person name="Efimov B.A."/>
            <person name="Kondova I."/>
            <person name="Ouwerling B."/>
            <person name="Chaplin A.V."/>
            <person name="Shcherbakova V.A."/>
            <person name="Langermans J.A.M."/>
        </authorList>
    </citation>
    <scope>NUCLEOTIDE SEQUENCE [LARGE SCALE GENOMIC DNA]</scope>
    <source>
        <strain evidence="2 3">M108</strain>
    </source>
</reference>
<gene>
    <name evidence="2" type="ORF">ACKQTC_02430</name>
</gene>
<organism evidence="2 3">
    <name type="scientific">Peptococcus simiae</name>
    <dbReference type="NCBI Taxonomy" id="1643805"/>
    <lineage>
        <taxon>Bacteria</taxon>
        <taxon>Bacillati</taxon>
        <taxon>Bacillota</taxon>
        <taxon>Clostridia</taxon>
        <taxon>Eubacteriales</taxon>
        <taxon>Peptococcaceae</taxon>
        <taxon>Peptococcus</taxon>
    </lineage>
</organism>
<dbReference type="EMBL" id="JBJUVG010000002">
    <property type="protein sequence ID" value="MFM9413226.1"/>
    <property type="molecule type" value="Genomic_DNA"/>
</dbReference>
<dbReference type="Proteomes" id="UP001631949">
    <property type="component" value="Unassembled WGS sequence"/>
</dbReference>
<feature type="domain" description="RNase H type-1" evidence="1">
    <location>
        <begin position="21"/>
        <end position="158"/>
    </location>
</feature>
<dbReference type="InterPro" id="IPR012337">
    <property type="entry name" value="RNaseH-like_sf"/>
</dbReference>
<evidence type="ECO:0000259" key="1">
    <source>
        <dbReference type="PROSITE" id="PS50879"/>
    </source>
</evidence>
<evidence type="ECO:0000313" key="3">
    <source>
        <dbReference type="Proteomes" id="UP001631949"/>
    </source>
</evidence>
<sequence length="161" mass="17593">MQGAPSTPSSKELAAATPQPTEDRFVAYVDGSYDARTGRYACGVVMLTVAGRKTFSEAYTDPENAKLHNVAGELAGAYRAMAYALDQGVSELVIVHDYTGIAEWARGSWKANLPLTQDYQQYAQHVQGKLKLRFIKVKGHSGDTYNDYADRLAREALAIKG</sequence>
<dbReference type="RefSeq" id="WP_408976941.1">
    <property type="nucleotide sequence ID" value="NZ_JBJUVG010000002.1"/>
</dbReference>
<dbReference type="SUPFAM" id="SSF53098">
    <property type="entry name" value="Ribonuclease H-like"/>
    <property type="match status" value="1"/>
</dbReference>
<name>A0ABW9GX81_9FIRM</name>
<accession>A0ABW9GX81</accession>
<dbReference type="CDD" id="cd09277">
    <property type="entry name" value="RNase_HI_bacteria_like"/>
    <property type="match status" value="1"/>
</dbReference>
<dbReference type="InterPro" id="IPR036397">
    <property type="entry name" value="RNaseH_sf"/>
</dbReference>
<dbReference type="PROSITE" id="PS50879">
    <property type="entry name" value="RNASE_H_1"/>
    <property type="match status" value="1"/>
</dbReference>
<proteinExistence type="predicted"/>
<comment type="caution">
    <text evidence="2">The sequence shown here is derived from an EMBL/GenBank/DDBJ whole genome shotgun (WGS) entry which is preliminary data.</text>
</comment>
<dbReference type="Gene3D" id="3.30.420.10">
    <property type="entry name" value="Ribonuclease H-like superfamily/Ribonuclease H"/>
    <property type="match status" value="1"/>
</dbReference>
<dbReference type="Pfam" id="PF00075">
    <property type="entry name" value="RNase_H"/>
    <property type="match status" value="1"/>
</dbReference>
<keyword evidence="3" id="KW-1185">Reference proteome</keyword>